<evidence type="ECO:0000256" key="1">
    <source>
        <dbReference type="SAM" id="MobiDB-lite"/>
    </source>
</evidence>
<dbReference type="RefSeq" id="WP_197998487.1">
    <property type="nucleotide sequence ID" value="NZ_CP037920.1"/>
</dbReference>
<evidence type="ECO:0000313" key="2">
    <source>
        <dbReference type="EMBL" id="QDT98146.1"/>
    </source>
</evidence>
<protein>
    <submittedName>
        <fullName evidence="2">Uncharacterized protein</fullName>
    </submittedName>
</protein>
<name>A0A517VYR9_9PLAN</name>
<feature type="compositionally biased region" description="Basic and acidic residues" evidence="1">
    <location>
        <begin position="132"/>
        <end position="142"/>
    </location>
</feature>
<accession>A0A517VYR9</accession>
<organism evidence="2 3">
    <name type="scientific">Gimesia aquarii</name>
    <dbReference type="NCBI Taxonomy" id="2527964"/>
    <lineage>
        <taxon>Bacteria</taxon>
        <taxon>Pseudomonadati</taxon>
        <taxon>Planctomycetota</taxon>
        <taxon>Planctomycetia</taxon>
        <taxon>Planctomycetales</taxon>
        <taxon>Planctomycetaceae</taxon>
        <taxon>Gimesia</taxon>
    </lineage>
</organism>
<dbReference type="EMBL" id="CP037920">
    <property type="protein sequence ID" value="QDT98146.1"/>
    <property type="molecule type" value="Genomic_DNA"/>
</dbReference>
<dbReference type="AlphaFoldDB" id="A0A517VYR9"/>
<proteinExistence type="predicted"/>
<dbReference type="Proteomes" id="UP000318704">
    <property type="component" value="Chromosome"/>
</dbReference>
<feature type="compositionally biased region" description="Basic residues" evidence="1">
    <location>
        <begin position="116"/>
        <end position="131"/>
    </location>
</feature>
<feature type="compositionally biased region" description="Basic and acidic residues" evidence="1">
    <location>
        <begin position="42"/>
        <end position="52"/>
    </location>
</feature>
<feature type="region of interest" description="Disordered" evidence="1">
    <location>
        <begin position="27"/>
        <end position="52"/>
    </location>
</feature>
<sequence>MKRLLALAVVMGLFYITMISMSSAQQKEKEAKSETLVSQKQTKKEEQDFSKYDRDDLKTKLGRAFYDALSDVENDIEDEEVKGSDGKKRSVLQEARRTIFQSDQILARVKAENKKALAKLRNPPRRVFPQRKKVEGKKDQQTLKKEIEAQKKLVKEQQQKLKSLEKELISAPTE</sequence>
<dbReference type="KEGG" id="gaw:V144x_36300"/>
<gene>
    <name evidence="2" type="ORF">V144x_36300</name>
</gene>
<evidence type="ECO:0000313" key="3">
    <source>
        <dbReference type="Proteomes" id="UP000318704"/>
    </source>
</evidence>
<feature type="region of interest" description="Disordered" evidence="1">
    <location>
        <begin position="116"/>
        <end position="142"/>
    </location>
</feature>
<reference evidence="2 3" key="1">
    <citation type="submission" date="2019-03" db="EMBL/GenBank/DDBJ databases">
        <title>Deep-cultivation of Planctomycetes and their phenomic and genomic characterization uncovers novel biology.</title>
        <authorList>
            <person name="Wiegand S."/>
            <person name="Jogler M."/>
            <person name="Boedeker C."/>
            <person name="Pinto D."/>
            <person name="Vollmers J."/>
            <person name="Rivas-Marin E."/>
            <person name="Kohn T."/>
            <person name="Peeters S.H."/>
            <person name="Heuer A."/>
            <person name="Rast P."/>
            <person name="Oberbeckmann S."/>
            <person name="Bunk B."/>
            <person name="Jeske O."/>
            <person name="Meyerdierks A."/>
            <person name="Storesund J.E."/>
            <person name="Kallscheuer N."/>
            <person name="Luecker S."/>
            <person name="Lage O.M."/>
            <person name="Pohl T."/>
            <person name="Merkel B.J."/>
            <person name="Hornburger P."/>
            <person name="Mueller R.-W."/>
            <person name="Bruemmer F."/>
            <person name="Labrenz M."/>
            <person name="Spormann A.M."/>
            <person name="Op den Camp H."/>
            <person name="Overmann J."/>
            <person name="Amann R."/>
            <person name="Jetten M.S.M."/>
            <person name="Mascher T."/>
            <person name="Medema M.H."/>
            <person name="Devos D.P."/>
            <person name="Kaster A.-K."/>
            <person name="Ovreas L."/>
            <person name="Rohde M."/>
            <person name="Galperin M.Y."/>
            <person name="Jogler C."/>
        </authorList>
    </citation>
    <scope>NUCLEOTIDE SEQUENCE [LARGE SCALE GENOMIC DNA]</scope>
    <source>
        <strain evidence="2 3">V144</strain>
    </source>
</reference>